<keyword evidence="3" id="KW-1185">Reference proteome</keyword>
<evidence type="ECO:0000313" key="3">
    <source>
        <dbReference type="Proteomes" id="UP001176941"/>
    </source>
</evidence>
<feature type="region of interest" description="Disordered" evidence="1">
    <location>
        <begin position="1"/>
        <end position="106"/>
    </location>
</feature>
<feature type="region of interest" description="Disordered" evidence="1">
    <location>
        <begin position="141"/>
        <end position="173"/>
    </location>
</feature>
<accession>A0ABN8ZN80</accession>
<name>A0ABN8ZN80_RANTA</name>
<evidence type="ECO:0000256" key="1">
    <source>
        <dbReference type="SAM" id="MobiDB-lite"/>
    </source>
</evidence>
<feature type="compositionally biased region" description="Basic and acidic residues" evidence="1">
    <location>
        <begin position="1"/>
        <end position="13"/>
    </location>
</feature>
<dbReference type="EMBL" id="OX459941">
    <property type="protein sequence ID" value="CAI9175387.1"/>
    <property type="molecule type" value="Genomic_DNA"/>
</dbReference>
<gene>
    <name evidence="2" type="ORF">MRATA1EN1_LOCUS24349</name>
</gene>
<dbReference type="Proteomes" id="UP001176941">
    <property type="component" value="Chromosome 5"/>
</dbReference>
<evidence type="ECO:0000313" key="2">
    <source>
        <dbReference type="EMBL" id="CAI9175387.1"/>
    </source>
</evidence>
<reference evidence="2" key="1">
    <citation type="submission" date="2023-04" db="EMBL/GenBank/DDBJ databases">
        <authorList>
            <consortium name="ELIXIR-Norway"/>
        </authorList>
    </citation>
    <scope>NUCLEOTIDE SEQUENCE [LARGE SCALE GENOMIC DNA]</scope>
</reference>
<sequence length="173" mass="18136">MQERESGGDRDPKSLPPRSAHWKAPSGRRVRQSACLPRSASGAPGFQRKTCRQSAGAPCAGLGTPGTGGPVWGVPASALGPRLTGLRAPAHPRSWPGFGGGKETGRFFLDGKTKKSGQWFPGPPSPFVLPSLPSRFVRGIRSPSRNLRGRNAAQGGRAGGEAEESSTCHFLSL</sequence>
<proteinExistence type="predicted"/>
<organism evidence="2 3">
    <name type="scientific">Rangifer tarandus platyrhynchus</name>
    <name type="common">Svalbard reindeer</name>
    <dbReference type="NCBI Taxonomy" id="3082113"/>
    <lineage>
        <taxon>Eukaryota</taxon>
        <taxon>Metazoa</taxon>
        <taxon>Chordata</taxon>
        <taxon>Craniata</taxon>
        <taxon>Vertebrata</taxon>
        <taxon>Euteleostomi</taxon>
        <taxon>Mammalia</taxon>
        <taxon>Eutheria</taxon>
        <taxon>Laurasiatheria</taxon>
        <taxon>Artiodactyla</taxon>
        <taxon>Ruminantia</taxon>
        <taxon>Pecora</taxon>
        <taxon>Cervidae</taxon>
        <taxon>Odocoileinae</taxon>
        <taxon>Rangifer</taxon>
    </lineage>
</organism>
<protein>
    <submittedName>
        <fullName evidence="2">Uncharacterized protein</fullName>
    </submittedName>
</protein>